<dbReference type="SUPFAM" id="SSF88946">
    <property type="entry name" value="Sigma2 domain of RNA polymerase sigma factors"/>
    <property type="match status" value="1"/>
</dbReference>
<dbReference type="OrthoDB" id="9780326at2"/>
<keyword evidence="3" id="KW-0731">Sigma factor</keyword>
<dbReference type="PANTHER" id="PTHR43133">
    <property type="entry name" value="RNA POLYMERASE ECF-TYPE SIGMA FACTO"/>
    <property type="match status" value="1"/>
</dbReference>
<evidence type="ECO:0000313" key="7">
    <source>
        <dbReference type="Proteomes" id="UP000199532"/>
    </source>
</evidence>
<dbReference type="RefSeq" id="WP_090341574.1">
    <property type="nucleotide sequence ID" value="NZ_FNXY01000011.1"/>
</dbReference>
<dbReference type="GO" id="GO:0006352">
    <property type="term" value="P:DNA-templated transcription initiation"/>
    <property type="evidence" value="ECO:0007669"/>
    <property type="project" value="InterPro"/>
</dbReference>
<dbReference type="SUPFAM" id="SSF88659">
    <property type="entry name" value="Sigma3 and sigma4 domains of RNA polymerase sigma factors"/>
    <property type="match status" value="1"/>
</dbReference>
<dbReference type="Pfam" id="PF04542">
    <property type="entry name" value="Sigma70_r2"/>
    <property type="match status" value="1"/>
</dbReference>
<comment type="similarity">
    <text evidence="1">Belongs to the sigma-70 factor family. ECF subfamily.</text>
</comment>
<evidence type="ECO:0000256" key="1">
    <source>
        <dbReference type="ARBA" id="ARBA00010641"/>
    </source>
</evidence>
<dbReference type="Proteomes" id="UP000199532">
    <property type="component" value="Unassembled WGS sequence"/>
</dbReference>
<dbReference type="CDD" id="cd06171">
    <property type="entry name" value="Sigma70_r4"/>
    <property type="match status" value="1"/>
</dbReference>
<name>A0A1H7ANS9_9BACT</name>
<dbReference type="InterPro" id="IPR000792">
    <property type="entry name" value="Tscrpt_reg_LuxR_C"/>
</dbReference>
<keyword evidence="4" id="KW-0804">Transcription</keyword>
<reference evidence="6 7" key="1">
    <citation type="submission" date="2016-10" db="EMBL/GenBank/DDBJ databases">
        <authorList>
            <person name="de Groot N.N."/>
        </authorList>
    </citation>
    <scope>NUCLEOTIDE SEQUENCE [LARGE SCALE GENOMIC DNA]</scope>
    <source>
        <strain evidence="6 7">DSM 19938</strain>
    </source>
</reference>
<dbReference type="AlphaFoldDB" id="A0A1H7ANS9"/>
<evidence type="ECO:0000313" key="6">
    <source>
        <dbReference type="EMBL" id="SEJ67229.1"/>
    </source>
</evidence>
<dbReference type="Pfam" id="PF08281">
    <property type="entry name" value="Sigma70_r4_2"/>
    <property type="match status" value="1"/>
</dbReference>
<evidence type="ECO:0000259" key="5">
    <source>
        <dbReference type="PROSITE" id="PS00622"/>
    </source>
</evidence>
<evidence type="ECO:0000256" key="2">
    <source>
        <dbReference type="ARBA" id="ARBA00023015"/>
    </source>
</evidence>
<feature type="domain" description="HTH luxR-type" evidence="5">
    <location>
        <begin position="126"/>
        <end position="153"/>
    </location>
</feature>
<dbReference type="PROSITE" id="PS00622">
    <property type="entry name" value="HTH_LUXR_1"/>
    <property type="match status" value="1"/>
</dbReference>
<dbReference type="EMBL" id="FNXY01000011">
    <property type="protein sequence ID" value="SEJ67229.1"/>
    <property type="molecule type" value="Genomic_DNA"/>
</dbReference>
<dbReference type="InterPro" id="IPR013324">
    <property type="entry name" value="RNA_pol_sigma_r3/r4-like"/>
</dbReference>
<dbReference type="NCBIfam" id="TIGR02937">
    <property type="entry name" value="sigma70-ECF"/>
    <property type="match status" value="1"/>
</dbReference>
<keyword evidence="7" id="KW-1185">Reference proteome</keyword>
<keyword evidence="2" id="KW-0805">Transcription regulation</keyword>
<protein>
    <submittedName>
        <fullName evidence="6">RNA polymerase sigma-70 factor, ECF subfamily</fullName>
    </submittedName>
</protein>
<dbReference type="InterPro" id="IPR039425">
    <property type="entry name" value="RNA_pol_sigma-70-like"/>
</dbReference>
<evidence type="ECO:0000256" key="4">
    <source>
        <dbReference type="ARBA" id="ARBA00023163"/>
    </source>
</evidence>
<dbReference type="Gene3D" id="1.10.1740.10">
    <property type="match status" value="1"/>
</dbReference>
<dbReference type="InterPro" id="IPR013325">
    <property type="entry name" value="RNA_pol_sigma_r2"/>
</dbReference>
<dbReference type="InterPro" id="IPR014284">
    <property type="entry name" value="RNA_pol_sigma-70_dom"/>
</dbReference>
<dbReference type="Gene3D" id="1.10.10.10">
    <property type="entry name" value="Winged helix-like DNA-binding domain superfamily/Winged helix DNA-binding domain"/>
    <property type="match status" value="1"/>
</dbReference>
<dbReference type="InterPro" id="IPR013249">
    <property type="entry name" value="RNA_pol_sigma70_r4_t2"/>
</dbReference>
<accession>A0A1H7ANS9</accession>
<dbReference type="InterPro" id="IPR007627">
    <property type="entry name" value="RNA_pol_sigma70_r2"/>
</dbReference>
<sequence>MEKEFIDLLNQHRGIVYKICRMYCQDSDDRQDLFQEIVLQLWKAYPTFKRESNVSTWMYRIGMNTAISNYRKEKRKQSPTAFSNMLSEIPDPADTHDIPPETATLYKAIDQLSTVEKAIVLLYLEDKSYEEISGILGIGKSNVGVKISRIKGKLEKILKSFTY</sequence>
<dbReference type="GO" id="GO:0016987">
    <property type="term" value="F:sigma factor activity"/>
    <property type="evidence" value="ECO:0007669"/>
    <property type="project" value="UniProtKB-KW"/>
</dbReference>
<evidence type="ECO:0000256" key="3">
    <source>
        <dbReference type="ARBA" id="ARBA00023082"/>
    </source>
</evidence>
<dbReference type="STRING" id="408657.SAMN04487995_5802"/>
<gene>
    <name evidence="6" type="ORF">SAMN04487995_5802</name>
</gene>
<dbReference type="InterPro" id="IPR036388">
    <property type="entry name" value="WH-like_DNA-bd_sf"/>
</dbReference>
<dbReference type="GO" id="GO:0003677">
    <property type="term" value="F:DNA binding"/>
    <property type="evidence" value="ECO:0007669"/>
    <property type="project" value="InterPro"/>
</dbReference>
<dbReference type="PANTHER" id="PTHR43133:SF45">
    <property type="entry name" value="RNA POLYMERASE ECF-TYPE SIGMA FACTOR"/>
    <property type="match status" value="1"/>
</dbReference>
<proteinExistence type="inferred from homology"/>
<organism evidence="6 7">
    <name type="scientific">Dyadobacter koreensis</name>
    <dbReference type="NCBI Taxonomy" id="408657"/>
    <lineage>
        <taxon>Bacteria</taxon>
        <taxon>Pseudomonadati</taxon>
        <taxon>Bacteroidota</taxon>
        <taxon>Cytophagia</taxon>
        <taxon>Cytophagales</taxon>
        <taxon>Spirosomataceae</taxon>
        <taxon>Dyadobacter</taxon>
    </lineage>
</organism>